<gene>
    <name evidence="1" type="ORF">EVA_20425</name>
</gene>
<organism evidence="1">
    <name type="scientific">gut metagenome</name>
    <dbReference type="NCBI Taxonomy" id="749906"/>
    <lineage>
        <taxon>unclassified sequences</taxon>
        <taxon>metagenomes</taxon>
        <taxon>organismal metagenomes</taxon>
    </lineage>
</organism>
<evidence type="ECO:0000313" key="1">
    <source>
        <dbReference type="EMBL" id="EJW91470.1"/>
    </source>
</evidence>
<name>J9BV62_9ZZZZ</name>
<dbReference type="AlphaFoldDB" id="J9BV62"/>
<proteinExistence type="predicted"/>
<dbReference type="EMBL" id="AMCI01008156">
    <property type="protein sequence ID" value="EJW91470.1"/>
    <property type="molecule type" value="Genomic_DNA"/>
</dbReference>
<reference evidence="1" key="1">
    <citation type="journal article" date="2012" name="PLoS ONE">
        <title>Gene sets for utilization of primary and secondary nutrition supplies in the distal gut of endangered iberian lynx.</title>
        <authorList>
            <person name="Alcaide M."/>
            <person name="Messina E."/>
            <person name="Richter M."/>
            <person name="Bargiela R."/>
            <person name="Peplies J."/>
            <person name="Huws S.A."/>
            <person name="Newbold C.J."/>
            <person name="Golyshin P.N."/>
            <person name="Simon M.A."/>
            <person name="Lopez G."/>
            <person name="Yakimov M.M."/>
            <person name="Ferrer M."/>
        </authorList>
    </citation>
    <scope>NUCLEOTIDE SEQUENCE</scope>
</reference>
<protein>
    <submittedName>
        <fullName evidence="1">Uncharacterized protein</fullName>
    </submittedName>
</protein>
<accession>J9BV62</accession>
<sequence length="98" mass="11172">MKNRGELFGQSRQCLGVFRRNTGFQSGQCCDTVQRSAVKIMKTENSGHTFRNCSFSAGSRTIDRDDRNRLIRHESPINTSSFRLSRKKTDCQRIIGPS</sequence>
<comment type="caution">
    <text evidence="1">The sequence shown here is derived from an EMBL/GenBank/DDBJ whole genome shotgun (WGS) entry which is preliminary data.</text>
</comment>